<gene>
    <name evidence="2" type="ORF">ACJRO7_018538</name>
</gene>
<feature type="transmembrane region" description="Helical" evidence="1">
    <location>
        <begin position="281"/>
        <end position="304"/>
    </location>
</feature>
<dbReference type="Proteomes" id="UP001634007">
    <property type="component" value="Unassembled WGS sequence"/>
</dbReference>
<reference evidence="2 3" key="1">
    <citation type="submission" date="2024-11" db="EMBL/GenBank/DDBJ databases">
        <title>Chromosome-level genome assembly of Eucalyptus globulus Labill. provides insights into its genome evolution.</title>
        <authorList>
            <person name="Li X."/>
        </authorList>
    </citation>
    <scope>NUCLEOTIDE SEQUENCE [LARGE SCALE GENOMIC DNA]</scope>
    <source>
        <strain evidence="2">CL2024</strain>
        <tissue evidence="2">Fresh tender leaves</tissue>
    </source>
</reference>
<organism evidence="2 3">
    <name type="scientific">Eucalyptus globulus</name>
    <name type="common">Tasmanian blue gum</name>
    <dbReference type="NCBI Taxonomy" id="34317"/>
    <lineage>
        <taxon>Eukaryota</taxon>
        <taxon>Viridiplantae</taxon>
        <taxon>Streptophyta</taxon>
        <taxon>Embryophyta</taxon>
        <taxon>Tracheophyta</taxon>
        <taxon>Spermatophyta</taxon>
        <taxon>Magnoliopsida</taxon>
        <taxon>eudicotyledons</taxon>
        <taxon>Gunneridae</taxon>
        <taxon>Pentapetalae</taxon>
        <taxon>rosids</taxon>
        <taxon>malvids</taxon>
        <taxon>Myrtales</taxon>
        <taxon>Myrtaceae</taxon>
        <taxon>Myrtoideae</taxon>
        <taxon>Eucalypteae</taxon>
        <taxon>Eucalyptus</taxon>
    </lineage>
</organism>
<evidence type="ECO:0000256" key="1">
    <source>
        <dbReference type="SAM" id="Phobius"/>
    </source>
</evidence>
<evidence type="ECO:0000313" key="2">
    <source>
        <dbReference type="EMBL" id="KAL3743249.1"/>
    </source>
</evidence>
<accession>A0ABD3KY80</accession>
<feature type="transmembrane region" description="Helical" evidence="1">
    <location>
        <begin position="57"/>
        <end position="75"/>
    </location>
</feature>
<proteinExistence type="predicted"/>
<feature type="transmembrane region" description="Helical" evidence="1">
    <location>
        <begin position="224"/>
        <end position="250"/>
    </location>
</feature>
<feature type="transmembrane region" description="Helical" evidence="1">
    <location>
        <begin position="120"/>
        <end position="144"/>
    </location>
</feature>
<dbReference type="PANTHER" id="PTHR35307:SF3">
    <property type="entry name" value="DUF4220 DOMAIN-CONTAINING PROTEIN"/>
    <property type="match status" value="1"/>
</dbReference>
<feature type="transmembrane region" description="Helical" evidence="1">
    <location>
        <begin position="22"/>
        <end position="45"/>
    </location>
</feature>
<dbReference type="EMBL" id="JBJKBG010000004">
    <property type="protein sequence ID" value="KAL3743249.1"/>
    <property type="molecule type" value="Genomic_DNA"/>
</dbReference>
<feature type="transmembrane region" description="Helical" evidence="1">
    <location>
        <begin position="150"/>
        <end position="171"/>
    </location>
</feature>
<keyword evidence="3" id="KW-1185">Reference proteome</keyword>
<name>A0ABD3KY80_EUCGL</name>
<evidence type="ECO:0000313" key="3">
    <source>
        <dbReference type="Proteomes" id="UP001634007"/>
    </source>
</evidence>
<comment type="caution">
    <text evidence="2">The sequence shown here is derived from an EMBL/GenBank/DDBJ whole genome shotgun (WGS) entry which is preliminary data.</text>
</comment>
<feature type="transmembrane region" description="Helical" evidence="1">
    <location>
        <begin position="358"/>
        <end position="374"/>
    </location>
</feature>
<keyword evidence="1" id="KW-1133">Transmembrane helix</keyword>
<dbReference type="AlphaFoldDB" id="A0ABD3KY80"/>
<sequence length="767" mass="86302">MPGCGVDGSLDQAEFSKPMPWIGVYIAAASLACAIAMAMDAAAGFRYRQLWFPSRYFALNAMLLSVIAIAVKLSVDLNTPMPRREEQLAKLTSSVLICTVMGNSMPSLGSMETKELLSNVMALAILVITSFVNICIQLGTGVIFDFRRGHALVISLMLLLLVTLSFSAAMVPTSKCYLEMKYCKRHEPTPEESLSRSCDNVFDKLKEHLLKYGMMAHSRNPQFVVARSVTCTASGALCLLSAVTLAGAMVRAYLQPWMFKFDYCYDTLESKSESDYKWSSMAILVTQTIAVGVGTIAPAFRWFLMIRFKWQRRRNKSYKDEFKLEKYWIQQFIEIKERPFNLHVRSRQCRKLIHDSKNVVLDMLMGIQVGIVLGSKAVRLISILFMSPIFLFCDLCSDLRKKFKLNISDSDKDLHSSSPLEGSASMPDFSRYILHLEGEEELVHIMMRNHCDTTERWIKMGKNNQPIHLVQLLEETPSRGFTGVMDFDSDAVPLLDYAEPPNNWALPIATLTSIAVTIPNIDASARKRLLRCAREGLMYVNLVEERLCEKQELLNARKAASIVFMGVDYYHKWLDVDLRKISLQRNTTKDVLEGLSCAAKDVFVKFKAGSTDGHLMVSTSAWPVKVRAAHSMYRISETLLLDCKSSDCDMSNRIFEKLSRMISDIIAACLTNLEHVIFTECSRSGIEGRTESAWSAAILLGRTAEVMKILSQRELPCLNSDQLASIDEWRASSDLRKALPTKSFTDEGELSSLSPGDEYLSIQYSQV</sequence>
<protein>
    <submittedName>
        <fullName evidence="2">Uncharacterized protein</fullName>
    </submittedName>
</protein>
<keyword evidence="1" id="KW-0472">Membrane</keyword>
<keyword evidence="1" id="KW-0812">Transmembrane</keyword>
<dbReference type="PANTHER" id="PTHR35307">
    <property type="entry name" value="PROTEIN, PUTATIVE-RELATED"/>
    <property type="match status" value="1"/>
</dbReference>